<gene>
    <name evidence="4" type="ORF">D9619_000386</name>
</gene>
<comment type="caution">
    <text evidence="4">The sequence shown here is derived from an EMBL/GenBank/DDBJ whole genome shotgun (WGS) entry which is preliminary data.</text>
</comment>
<evidence type="ECO:0000259" key="3">
    <source>
        <dbReference type="Pfam" id="PF00501"/>
    </source>
</evidence>
<dbReference type="InterPro" id="IPR029058">
    <property type="entry name" value="AB_hydrolase_fold"/>
</dbReference>
<dbReference type="InterPro" id="IPR000873">
    <property type="entry name" value="AMP-dep_synth/lig_dom"/>
</dbReference>
<keyword evidence="5" id="KW-1185">Reference proteome</keyword>
<dbReference type="PANTHER" id="PTHR43439">
    <property type="entry name" value="PHENYLACETATE-COENZYME A LIGASE"/>
    <property type="match status" value="1"/>
</dbReference>
<dbReference type="Gene3D" id="3.40.50.12780">
    <property type="entry name" value="N-terminal domain of ligase-like"/>
    <property type="match status" value="1"/>
</dbReference>
<dbReference type="PANTHER" id="PTHR43439:SF2">
    <property type="entry name" value="ENZYME, PUTATIVE (JCVI)-RELATED"/>
    <property type="match status" value="1"/>
</dbReference>
<dbReference type="InterPro" id="IPR042099">
    <property type="entry name" value="ANL_N_sf"/>
</dbReference>
<dbReference type="EMBL" id="JAACJJ010000028">
    <property type="protein sequence ID" value="KAF5321874.1"/>
    <property type="molecule type" value="Genomic_DNA"/>
</dbReference>
<dbReference type="Gene3D" id="3.40.50.1820">
    <property type="entry name" value="alpha/beta hydrolase"/>
    <property type="match status" value="1"/>
</dbReference>
<feature type="domain" description="AMP-dependent synthetase/ligase" evidence="3">
    <location>
        <begin position="77"/>
        <end position="353"/>
    </location>
</feature>
<name>A0A8H5BEH7_9AGAR</name>
<protein>
    <recommendedName>
        <fullName evidence="3">AMP-dependent synthetase/ligase domain-containing protein</fullName>
    </recommendedName>
</protein>
<proteinExistence type="predicted"/>
<organism evidence="4 5">
    <name type="scientific">Psilocybe cf. subviscida</name>
    <dbReference type="NCBI Taxonomy" id="2480587"/>
    <lineage>
        <taxon>Eukaryota</taxon>
        <taxon>Fungi</taxon>
        <taxon>Dikarya</taxon>
        <taxon>Basidiomycota</taxon>
        <taxon>Agaricomycotina</taxon>
        <taxon>Agaricomycetes</taxon>
        <taxon>Agaricomycetidae</taxon>
        <taxon>Agaricales</taxon>
        <taxon>Agaricineae</taxon>
        <taxon>Strophariaceae</taxon>
        <taxon>Psilocybe</taxon>
    </lineage>
</organism>
<dbReference type="SUPFAM" id="SSF56801">
    <property type="entry name" value="Acetyl-CoA synthetase-like"/>
    <property type="match status" value="1"/>
</dbReference>
<dbReference type="PROSITE" id="PS00455">
    <property type="entry name" value="AMP_BINDING"/>
    <property type="match status" value="1"/>
</dbReference>
<dbReference type="Pfam" id="PF23562">
    <property type="entry name" value="AMP-binding_C_3"/>
    <property type="match status" value="1"/>
</dbReference>
<evidence type="ECO:0000256" key="2">
    <source>
        <dbReference type="ARBA" id="ARBA00022553"/>
    </source>
</evidence>
<dbReference type="OrthoDB" id="429813at2759"/>
<evidence type="ECO:0000256" key="1">
    <source>
        <dbReference type="ARBA" id="ARBA00022450"/>
    </source>
</evidence>
<keyword evidence="1" id="KW-0596">Phosphopantetheine</keyword>
<dbReference type="Pfam" id="PF00501">
    <property type="entry name" value="AMP-binding"/>
    <property type="match status" value="1"/>
</dbReference>
<reference evidence="4 5" key="1">
    <citation type="journal article" date="2020" name="ISME J.">
        <title>Uncovering the hidden diversity of litter-decomposition mechanisms in mushroom-forming fungi.</title>
        <authorList>
            <person name="Floudas D."/>
            <person name="Bentzer J."/>
            <person name="Ahren D."/>
            <person name="Johansson T."/>
            <person name="Persson P."/>
            <person name="Tunlid A."/>
        </authorList>
    </citation>
    <scope>NUCLEOTIDE SEQUENCE [LARGE SCALE GENOMIC DNA]</scope>
    <source>
        <strain evidence="4 5">CBS 101986</strain>
    </source>
</reference>
<evidence type="ECO:0000313" key="5">
    <source>
        <dbReference type="Proteomes" id="UP000567179"/>
    </source>
</evidence>
<dbReference type="Proteomes" id="UP000567179">
    <property type="component" value="Unassembled WGS sequence"/>
</dbReference>
<sequence length="988" mass="108895">MSEIILPDISLPILDAIDHNVNRNPDYPLFCYEAENGGVEDISWSRAGNAFNIAAHVILAGLNDDTTSQHKGAKGDPRAIGILASLDSVTFYSIIVGVLKAGCVPFLISIRNTPEAVSNLLYLTKCTTILSTSDAMTEGLVTASIKLFEESTDAKICHISVPSFAQLYGPNAVPTSAPVLAKKSVEEVMDTPCVLSHSSGTTSLPKPIMLTHRMINQVGFRNRLDPDSTFRCRILSGHALPMFHMMGFTLIPWSAMLGLTISVGRPCTPPIPPSPEVVLRGALKTHASIIFCAPTFLEAWATDPSNMDAMRSFHFILYGGGPVRDDIATLLVDNGVNLLPVMGLSETHIISSYNPKHIKTEGPAWYETDPLLDVVFVPEDEDKLKGVYRILVKGNSIRQPASFDTTLKGVPAFDTKDLVIFHPNNPKLWKVVGRADDQITHSTGEKTNPVPIEAILEQSPYIKVALMFGRARLQPGLLITPEKDHVFDITDYKKFDAYLNLIWDAIMLANQSSPTHSRIFREMIMVADPAKPFEYTVKGSLRRHTTIKKYEKEIEQLYDVTEASKAAEIEKPKSLDRVAIKNFIRTVVHKILEREVTDADDIFRTGTDSLCALSIRVAIARGLLSSGLVSQAIADSIPRDLVYLYPSINTMTDLIGGVAFLNGRLTGPREAVQFSMEEDLQWQAILQCPDTLVEISPSRSGSSPPLVLLSGGGGGIDLFRPMMKYKSGVFGLKVVPETPRDSLEAIAEFNYSVIRQKLPHGPYRIGSYSGTSATLMVMVSVIERSGETVAQVAMMDHFPALFMANVDPHATHIDDPAWFAQHVQSQQTQFVDLLMPSMNVRQRLVSNTVLVRRNEEFMASMREVGKGNPVTERIGRNMAMFNKLSLEYLMGERFTTVGADGKRVWSFELFRKWVGGFKVRLTIFVANEGVIIALPAPLVPKYGADLAARHFLGEVPVNIVPVEGDHLSFLMGEDLQQSMDGPFVQADI</sequence>
<dbReference type="SUPFAM" id="SSF53474">
    <property type="entry name" value="alpha/beta-Hydrolases"/>
    <property type="match status" value="1"/>
</dbReference>
<dbReference type="AlphaFoldDB" id="A0A8H5BEH7"/>
<accession>A0A8H5BEH7</accession>
<keyword evidence="2" id="KW-0597">Phosphoprotein</keyword>
<dbReference type="InterPro" id="IPR051414">
    <property type="entry name" value="Adenylate-forming_Reductase"/>
</dbReference>
<dbReference type="InterPro" id="IPR020845">
    <property type="entry name" value="AMP-binding_CS"/>
</dbReference>
<evidence type="ECO:0000313" key="4">
    <source>
        <dbReference type="EMBL" id="KAF5321874.1"/>
    </source>
</evidence>